<keyword evidence="2" id="KW-0489">Methyltransferase</keyword>
<evidence type="ECO:0000313" key="3">
    <source>
        <dbReference type="Proteomes" id="UP000001635"/>
    </source>
</evidence>
<accession>G0J2G8</accession>
<dbReference type="GO" id="GO:0008168">
    <property type="term" value="F:methyltransferase activity"/>
    <property type="evidence" value="ECO:0007669"/>
    <property type="project" value="UniProtKB-KW"/>
</dbReference>
<protein>
    <submittedName>
        <fullName evidence="2">Methyltransferase type 12</fullName>
    </submittedName>
</protein>
<dbReference type="Proteomes" id="UP000001635">
    <property type="component" value="Chromosome"/>
</dbReference>
<evidence type="ECO:0000259" key="1">
    <source>
        <dbReference type="Pfam" id="PF13649"/>
    </source>
</evidence>
<organism evidence="2 3">
    <name type="scientific">Cyclobacterium marinum (strain ATCC 25205 / DSM 745 / LMG 13164 / NCIMB 1802)</name>
    <name type="common">Flectobacillus marinus</name>
    <dbReference type="NCBI Taxonomy" id="880070"/>
    <lineage>
        <taxon>Bacteria</taxon>
        <taxon>Pseudomonadati</taxon>
        <taxon>Bacteroidota</taxon>
        <taxon>Cytophagia</taxon>
        <taxon>Cytophagales</taxon>
        <taxon>Cyclobacteriaceae</taxon>
        <taxon>Cyclobacterium</taxon>
    </lineage>
</organism>
<dbReference type="RefSeq" id="WP_014020153.1">
    <property type="nucleotide sequence ID" value="NC_015914.1"/>
</dbReference>
<gene>
    <name evidence="2" type="ordered locus">Cycma_2114</name>
</gene>
<evidence type="ECO:0000313" key="2">
    <source>
        <dbReference type="EMBL" id="AEL25859.1"/>
    </source>
</evidence>
<dbReference type="InterPro" id="IPR030373">
    <property type="entry name" value="PABS_CS"/>
</dbReference>
<dbReference type="AlphaFoldDB" id="G0J2G8"/>
<dbReference type="eggNOG" id="COG2226">
    <property type="taxonomic scope" value="Bacteria"/>
</dbReference>
<dbReference type="InterPro" id="IPR041698">
    <property type="entry name" value="Methyltransf_25"/>
</dbReference>
<dbReference type="STRING" id="880070.Cycma_2114"/>
<dbReference type="Pfam" id="PF13649">
    <property type="entry name" value="Methyltransf_25"/>
    <property type="match status" value="1"/>
</dbReference>
<dbReference type="PROSITE" id="PS01330">
    <property type="entry name" value="PABS_1"/>
    <property type="match status" value="1"/>
</dbReference>
<dbReference type="CDD" id="cd02440">
    <property type="entry name" value="AdoMet_MTases"/>
    <property type="match status" value="1"/>
</dbReference>
<dbReference type="SUPFAM" id="SSF53335">
    <property type="entry name" value="S-adenosyl-L-methionine-dependent methyltransferases"/>
    <property type="match status" value="1"/>
</dbReference>
<keyword evidence="3" id="KW-1185">Reference proteome</keyword>
<sequence length="217" mass="25015">MNSYNYIAPFYDTLATLVLGHKFHESKWAFLDIIQPGATVLVVGGGTGANLPEILNRCGKEGKVIYMEASEKMIDKAFQSIPQDLKNRVEFICRADFKFQEKYNFDVIVTQFLLDVLTDKAIKELFKEVNKRATPNSKWLFLDFFPLKGKSFLIWVMITSFGVLTKHPRKELPDYRVFFAKGGWKEAKVRFFENGFYQAKVYLPAPKDIKSDTISLK</sequence>
<name>G0J2G8_CYCMS</name>
<dbReference type="EMBL" id="CP002955">
    <property type="protein sequence ID" value="AEL25859.1"/>
    <property type="molecule type" value="Genomic_DNA"/>
</dbReference>
<dbReference type="InterPro" id="IPR029063">
    <property type="entry name" value="SAM-dependent_MTases_sf"/>
</dbReference>
<dbReference type="Gene3D" id="3.40.50.150">
    <property type="entry name" value="Vaccinia Virus protein VP39"/>
    <property type="match status" value="1"/>
</dbReference>
<dbReference type="HOGENOM" id="CLU_099465_0_0_10"/>
<dbReference type="OrthoDB" id="836632at2"/>
<dbReference type="GO" id="GO:0032259">
    <property type="term" value="P:methylation"/>
    <property type="evidence" value="ECO:0007669"/>
    <property type="project" value="UniProtKB-KW"/>
</dbReference>
<proteinExistence type="predicted"/>
<reference evidence="3" key="1">
    <citation type="submission" date="2011-07" db="EMBL/GenBank/DDBJ databases">
        <title>The complete genome of Cyclobacterium marinum DSM 745.</title>
        <authorList>
            <person name="Lucas S."/>
            <person name="Han J."/>
            <person name="Lapidus A."/>
            <person name="Bruce D."/>
            <person name="Goodwin L."/>
            <person name="Pitluck S."/>
            <person name="Peters L."/>
            <person name="Kyrpides N."/>
            <person name="Mavromatis K."/>
            <person name="Ivanova N."/>
            <person name="Ovchinnikova G."/>
            <person name="Chertkov O."/>
            <person name="Detter J.C."/>
            <person name="Tapia R."/>
            <person name="Han C."/>
            <person name="Land M."/>
            <person name="Hauser L."/>
            <person name="Markowitz V."/>
            <person name="Cheng J.-F."/>
            <person name="Hugenholtz P."/>
            <person name="Woyke T."/>
            <person name="Wu D."/>
            <person name="Tindall B."/>
            <person name="Schuetze A."/>
            <person name="Brambilla E."/>
            <person name="Klenk H.-P."/>
            <person name="Eisen J.A."/>
        </authorList>
    </citation>
    <scope>NUCLEOTIDE SEQUENCE [LARGE SCALE GENOMIC DNA]</scope>
    <source>
        <strain evidence="3">ATCC 25205 / DSM 745 / LMG 13164 / NCIMB 1802</strain>
    </source>
</reference>
<dbReference type="KEGG" id="cmr:Cycma_2114"/>
<feature type="domain" description="Methyltransferase" evidence="1">
    <location>
        <begin position="40"/>
        <end position="135"/>
    </location>
</feature>
<keyword evidence="2" id="KW-0808">Transferase</keyword>